<protein>
    <recommendedName>
        <fullName evidence="3">SsrA-binding protein</fullName>
    </recommendedName>
    <alternativeName>
        <fullName evidence="3">Small protein B</fullName>
    </alternativeName>
</protein>
<dbReference type="HAMAP" id="MF_00023">
    <property type="entry name" value="SmpB"/>
    <property type="match status" value="1"/>
</dbReference>
<comment type="function">
    <text evidence="3">Required for rescue of stalled ribosomes mediated by trans-translation. Binds to transfer-messenger RNA (tmRNA), required for stable association of tmRNA with ribosomes. tmRNA and SmpB together mimic tRNA shape, replacing the anticodon stem-loop with SmpB. tmRNA is encoded by the ssrA gene; the 2 termini fold to resemble tRNA(Ala) and it encodes a 'tag peptide', a short internal open reading frame. During trans-translation Ala-aminoacylated tmRNA acts like a tRNA, entering the A-site of stalled ribosomes, displacing the stalled mRNA. The ribosome then switches to translate the ORF on the tmRNA; the nascent peptide is terminated with the 'tag peptide' encoded by the tmRNA and targeted for degradation. The ribosome is freed to recommence translation, which seems to be the essential function of trans-translation.</text>
</comment>
<dbReference type="PANTHER" id="PTHR30308">
    <property type="entry name" value="TMRNA-BINDING COMPONENT OF TRANS-TRANSLATION TAGGING COMPLEX"/>
    <property type="match status" value="1"/>
</dbReference>
<evidence type="ECO:0000256" key="2">
    <source>
        <dbReference type="ARBA" id="ARBA00022884"/>
    </source>
</evidence>
<evidence type="ECO:0000256" key="3">
    <source>
        <dbReference type="HAMAP-Rule" id="MF_00023"/>
    </source>
</evidence>
<dbReference type="PROSITE" id="PS01317">
    <property type="entry name" value="SSRP"/>
    <property type="match status" value="1"/>
</dbReference>
<dbReference type="InterPro" id="IPR020081">
    <property type="entry name" value="SsrA-bd_prot_CS"/>
</dbReference>
<dbReference type="GO" id="GO:0070930">
    <property type="term" value="P:trans-translation-dependent protein tagging"/>
    <property type="evidence" value="ECO:0007669"/>
    <property type="project" value="TreeGrafter"/>
</dbReference>
<dbReference type="GO" id="GO:0005829">
    <property type="term" value="C:cytosol"/>
    <property type="evidence" value="ECO:0007669"/>
    <property type="project" value="TreeGrafter"/>
</dbReference>
<evidence type="ECO:0000313" key="4">
    <source>
        <dbReference type="EMBL" id="KKR86419.1"/>
    </source>
</evidence>
<reference evidence="4 5" key="1">
    <citation type="journal article" date="2015" name="Nature">
        <title>rRNA introns, odd ribosomes, and small enigmatic genomes across a large radiation of phyla.</title>
        <authorList>
            <person name="Brown C.T."/>
            <person name="Hug L.A."/>
            <person name="Thomas B.C."/>
            <person name="Sharon I."/>
            <person name="Castelle C.J."/>
            <person name="Singh A."/>
            <person name="Wilkins M.J."/>
            <person name="Williams K.H."/>
            <person name="Banfield J.F."/>
        </authorList>
    </citation>
    <scope>NUCLEOTIDE SEQUENCE [LARGE SCALE GENOMIC DNA]</scope>
</reference>
<dbReference type="Pfam" id="PF01668">
    <property type="entry name" value="SmpB"/>
    <property type="match status" value="1"/>
</dbReference>
<keyword evidence="2 3" id="KW-0694">RNA-binding</keyword>
<sequence>MRITNRKATYDYEILDRFEAGVHLTGHEVKSLRGGHAKLEGAYVRIIGLEAYLVGAEIYPYEFARIEGYDPKRTRKLLLHKKEIIGLKTKLESANLTLVPLFWYTKGPLIKLEVGLGRGKKEYQKREKKRREDQRRELEVEFRGKIK</sequence>
<dbReference type="InterPro" id="IPR023620">
    <property type="entry name" value="SmpB"/>
</dbReference>
<dbReference type="GO" id="GO:0070929">
    <property type="term" value="P:trans-translation"/>
    <property type="evidence" value="ECO:0007669"/>
    <property type="project" value="UniProtKB-UniRule"/>
</dbReference>
<dbReference type="NCBIfam" id="NF003843">
    <property type="entry name" value="PRK05422.1"/>
    <property type="match status" value="1"/>
</dbReference>
<dbReference type="InterPro" id="IPR000037">
    <property type="entry name" value="SsrA-bd_prot"/>
</dbReference>
<organism evidence="4 5">
    <name type="scientific">Candidatus Curtissbacteria bacterium GW2011_GWA1_41_11</name>
    <dbReference type="NCBI Taxonomy" id="1618409"/>
    <lineage>
        <taxon>Bacteria</taxon>
        <taxon>Candidatus Curtissiibacteriota</taxon>
    </lineage>
</organism>
<gene>
    <name evidence="3" type="primary">smpB</name>
    <name evidence="4" type="ORF">UU34_C0015G0014</name>
</gene>
<dbReference type="GO" id="GO:0003723">
    <property type="term" value="F:RNA binding"/>
    <property type="evidence" value="ECO:0007669"/>
    <property type="project" value="UniProtKB-UniRule"/>
</dbReference>
<dbReference type="SUPFAM" id="SSF74982">
    <property type="entry name" value="Small protein B (SmpB)"/>
    <property type="match status" value="1"/>
</dbReference>
<dbReference type="Gene3D" id="2.40.280.10">
    <property type="match status" value="1"/>
</dbReference>
<comment type="subcellular location">
    <subcellularLocation>
        <location evidence="3">Cytoplasm</location>
    </subcellularLocation>
    <text evidence="3">The tmRNA-SmpB complex associates with stalled 70S ribosomes.</text>
</comment>
<comment type="caution">
    <text evidence="4">The sequence shown here is derived from an EMBL/GenBank/DDBJ whole genome shotgun (WGS) entry which is preliminary data.</text>
</comment>
<dbReference type="PATRIC" id="fig|1618409.3.peg.726"/>
<dbReference type="AlphaFoldDB" id="A0A0G0UBR1"/>
<evidence type="ECO:0000256" key="1">
    <source>
        <dbReference type="ARBA" id="ARBA00022490"/>
    </source>
</evidence>
<dbReference type="CDD" id="cd09294">
    <property type="entry name" value="SmpB"/>
    <property type="match status" value="1"/>
</dbReference>
<evidence type="ECO:0000313" key="5">
    <source>
        <dbReference type="Proteomes" id="UP000034854"/>
    </source>
</evidence>
<dbReference type="PANTHER" id="PTHR30308:SF2">
    <property type="entry name" value="SSRA-BINDING PROTEIN"/>
    <property type="match status" value="1"/>
</dbReference>
<name>A0A0G0UBR1_9BACT</name>
<comment type="similarity">
    <text evidence="3">Belongs to the SmpB family.</text>
</comment>
<dbReference type="EMBL" id="LCAG01000015">
    <property type="protein sequence ID" value="KKR86419.1"/>
    <property type="molecule type" value="Genomic_DNA"/>
</dbReference>
<dbReference type="NCBIfam" id="TIGR00086">
    <property type="entry name" value="smpB"/>
    <property type="match status" value="1"/>
</dbReference>
<dbReference type="Proteomes" id="UP000034854">
    <property type="component" value="Unassembled WGS sequence"/>
</dbReference>
<keyword evidence="1 3" id="KW-0963">Cytoplasm</keyword>
<accession>A0A0G0UBR1</accession>
<proteinExistence type="inferred from homology"/>